<dbReference type="OrthoDB" id="2359336at2"/>
<keyword evidence="6 12" id="KW-0418">Kinase</keyword>
<dbReference type="FunFam" id="1.10.287.130:FF:000001">
    <property type="entry name" value="Two-component sensor histidine kinase"/>
    <property type="match status" value="1"/>
</dbReference>
<dbReference type="Pfam" id="PF02518">
    <property type="entry name" value="HATPase_c"/>
    <property type="match status" value="1"/>
</dbReference>
<evidence type="ECO:0000313" key="13">
    <source>
        <dbReference type="Proteomes" id="UP000002892"/>
    </source>
</evidence>
<keyword evidence="9" id="KW-0812">Transmembrane</keyword>
<dbReference type="InterPro" id="IPR003661">
    <property type="entry name" value="HisK_dim/P_dom"/>
</dbReference>
<evidence type="ECO:0000313" key="12">
    <source>
        <dbReference type="EMBL" id="AFM41333.1"/>
    </source>
</evidence>
<evidence type="ECO:0000259" key="10">
    <source>
        <dbReference type="PROSITE" id="PS50109"/>
    </source>
</evidence>
<dbReference type="PROSITE" id="PS50109">
    <property type="entry name" value="HIS_KIN"/>
    <property type="match status" value="1"/>
</dbReference>
<keyword evidence="4" id="KW-0597">Phosphoprotein</keyword>
<dbReference type="InterPro" id="IPR004358">
    <property type="entry name" value="Sig_transdc_His_kin-like_C"/>
</dbReference>
<reference evidence="12 13" key="1">
    <citation type="journal article" date="2012" name="J. Bacteriol.">
        <title>Complete genome sequences of Desulfosporosinus orientis DSM765T, Desulfosporosinus youngiae DSM17734T, Desulfosporosinus meridiei DSM13257T, and Desulfosporosinus acidiphilus DSM22704T.</title>
        <authorList>
            <person name="Pester M."/>
            <person name="Brambilla E."/>
            <person name="Alazard D."/>
            <person name="Rattei T."/>
            <person name="Weinmaier T."/>
            <person name="Han J."/>
            <person name="Lucas S."/>
            <person name="Lapidus A."/>
            <person name="Cheng J.F."/>
            <person name="Goodwin L."/>
            <person name="Pitluck S."/>
            <person name="Peters L."/>
            <person name="Ovchinnikova G."/>
            <person name="Teshima H."/>
            <person name="Detter J.C."/>
            <person name="Han C.S."/>
            <person name="Tapia R."/>
            <person name="Land M.L."/>
            <person name="Hauser L."/>
            <person name="Kyrpides N.C."/>
            <person name="Ivanova N.N."/>
            <person name="Pagani I."/>
            <person name="Huntmann M."/>
            <person name="Wei C.L."/>
            <person name="Davenport K.W."/>
            <person name="Daligault H."/>
            <person name="Chain P.S."/>
            <person name="Chen A."/>
            <person name="Mavromatis K."/>
            <person name="Markowitz V."/>
            <person name="Szeto E."/>
            <person name="Mikhailova N."/>
            <person name="Pati A."/>
            <person name="Wagner M."/>
            <person name="Woyke T."/>
            <person name="Ollivier B."/>
            <person name="Klenk H.P."/>
            <person name="Spring S."/>
            <person name="Loy A."/>
        </authorList>
    </citation>
    <scope>NUCLEOTIDE SEQUENCE [LARGE SCALE GENOMIC DNA]</scope>
    <source>
        <strain evidence="13">DSM 22704 / JCM 16185 / SJ4</strain>
    </source>
</reference>
<dbReference type="InterPro" id="IPR003594">
    <property type="entry name" value="HATPase_dom"/>
</dbReference>
<sequence>MIKNKIVIKLTISLVLIVTICMIAIGVLFMQLFKQYAFASREKAMLTSARSVASVAAEVIGDSKDKSIGPNNPLRGYGAYLRSLDIITDSQVWITDNTGLPVVISGNIPGQGMGQGRGFGYGARQGNNKGSGLGQGFLTNTEPLPQEAENVIRNVLKGQESISESFSSIYREATITIGVPIFDDHNLVIGTVLLHTPVTGITSVLNKATGILGVSLLGAFLLAVALGVFYSILFTRPLKAMNQTAVEITNGNYNARTGVERSDEVGQLGKSLDLMAQELGLTIDELFQEKQKLNDILSSISEGIAAFNYNFEPVSTNAALAGILNRILPYSVEDVDKDFKALGIKPEIAQVFEKKQTIQILKNWSDKILQFTISPIVDKQDAVTGCVALVHDISESERLEQLRRDFVANVSHEFRTPLTVIRGYLEAINDGNIETWEDIQNVHRKILSETHSLERLVKDLLELSYLQSGKAAIHRECIHFTSLLSDTLKSLQSLADTKTIKLAYSIKEEVPPFLGDYDRLRQLMIIFLDNAITHSPNNTSIFVEISLLAKQELIIIIDDEGYGITADQLPHIWERFYKGDGSRTSKGTGLGLAIAKALIDLQNGRIEIQSEPKKGTRITICLPIELPSDFNVD</sequence>
<proteinExistence type="predicted"/>
<keyword evidence="5" id="KW-0808">Transferase</keyword>
<keyword evidence="7" id="KW-0902">Two-component regulatory system</keyword>
<dbReference type="EMBL" id="CP003639">
    <property type="protein sequence ID" value="AFM41333.1"/>
    <property type="molecule type" value="Genomic_DNA"/>
</dbReference>
<feature type="transmembrane region" description="Helical" evidence="9">
    <location>
        <begin position="6"/>
        <end position="33"/>
    </location>
</feature>
<dbReference type="Proteomes" id="UP000002892">
    <property type="component" value="Chromosome"/>
</dbReference>
<dbReference type="PANTHER" id="PTHR45453:SF1">
    <property type="entry name" value="PHOSPHATE REGULON SENSOR PROTEIN PHOR"/>
    <property type="match status" value="1"/>
</dbReference>
<comment type="catalytic activity">
    <reaction evidence="1">
        <text>ATP + protein L-histidine = ADP + protein N-phospho-L-histidine.</text>
        <dbReference type="EC" id="2.7.13.3"/>
    </reaction>
</comment>
<dbReference type="GO" id="GO:0000155">
    <property type="term" value="F:phosphorelay sensor kinase activity"/>
    <property type="evidence" value="ECO:0007669"/>
    <property type="project" value="InterPro"/>
</dbReference>
<dbReference type="STRING" id="646529.Desaci_2380"/>
<keyword evidence="8 9" id="KW-0472">Membrane</keyword>
<evidence type="ECO:0000259" key="11">
    <source>
        <dbReference type="PROSITE" id="PS50885"/>
    </source>
</evidence>
<evidence type="ECO:0000256" key="6">
    <source>
        <dbReference type="ARBA" id="ARBA00022777"/>
    </source>
</evidence>
<dbReference type="SUPFAM" id="SSF47384">
    <property type="entry name" value="Homodimeric domain of signal transducing histidine kinase"/>
    <property type="match status" value="1"/>
</dbReference>
<dbReference type="InterPro" id="IPR036890">
    <property type="entry name" value="HATPase_C_sf"/>
</dbReference>
<dbReference type="InterPro" id="IPR050351">
    <property type="entry name" value="BphY/WalK/GraS-like"/>
</dbReference>
<dbReference type="EC" id="2.7.13.3" evidence="3"/>
<dbReference type="Pfam" id="PF00672">
    <property type="entry name" value="HAMP"/>
    <property type="match status" value="1"/>
</dbReference>
<evidence type="ECO:0000256" key="2">
    <source>
        <dbReference type="ARBA" id="ARBA00004370"/>
    </source>
</evidence>
<dbReference type="CDD" id="cd06225">
    <property type="entry name" value="HAMP"/>
    <property type="match status" value="1"/>
</dbReference>
<evidence type="ECO:0000256" key="8">
    <source>
        <dbReference type="ARBA" id="ARBA00023136"/>
    </source>
</evidence>
<feature type="transmembrane region" description="Helical" evidence="9">
    <location>
        <begin position="211"/>
        <end position="233"/>
    </location>
</feature>
<dbReference type="SUPFAM" id="SSF158472">
    <property type="entry name" value="HAMP domain-like"/>
    <property type="match status" value="1"/>
</dbReference>
<dbReference type="eggNOG" id="COG5002">
    <property type="taxonomic scope" value="Bacteria"/>
</dbReference>
<dbReference type="GO" id="GO:0004721">
    <property type="term" value="F:phosphoprotein phosphatase activity"/>
    <property type="evidence" value="ECO:0007669"/>
    <property type="project" value="TreeGrafter"/>
</dbReference>
<evidence type="ECO:0000256" key="9">
    <source>
        <dbReference type="SAM" id="Phobius"/>
    </source>
</evidence>
<dbReference type="PANTHER" id="PTHR45453">
    <property type="entry name" value="PHOSPHATE REGULON SENSOR PROTEIN PHOR"/>
    <property type="match status" value="1"/>
</dbReference>
<dbReference type="GO" id="GO:0005886">
    <property type="term" value="C:plasma membrane"/>
    <property type="evidence" value="ECO:0007669"/>
    <property type="project" value="TreeGrafter"/>
</dbReference>
<dbReference type="Gene3D" id="6.10.340.10">
    <property type="match status" value="1"/>
</dbReference>
<dbReference type="AlphaFoldDB" id="I4D6A9"/>
<dbReference type="HOGENOM" id="CLU_000445_89_2_9"/>
<dbReference type="InterPro" id="IPR003660">
    <property type="entry name" value="HAMP_dom"/>
</dbReference>
<evidence type="ECO:0000256" key="1">
    <source>
        <dbReference type="ARBA" id="ARBA00000085"/>
    </source>
</evidence>
<organism evidence="12 13">
    <name type="scientific">Desulfosporosinus acidiphilus (strain DSM 22704 / JCM 16185 / SJ4)</name>
    <dbReference type="NCBI Taxonomy" id="646529"/>
    <lineage>
        <taxon>Bacteria</taxon>
        <taxon>Bacillati</taxon>
        <taxon>Bacillota</taxon>
        <taxon>Clostridia</taxon>
        <taxon>Eubacteriales</taxon>
        <taxon>Desulfitobacteriaceae</taxon>
        <taxon>Desulfosporosinus</taxon>
    </lineage>
</organism>
<evidence type="ECO:0000256" key="4">
    <source>
        <dbReference type="ARBA" id="ARBA00022553"/>
    </source>
</evidence>
<evidence type="ECO:0000256" key="7">
    <source>
        <dbReference type="ARBA" id="ARBA00023012"/>
    </source>
</evidence>
<dbReference type="Gene3D" id="1.10.287.130">
    <property type="match status" value="1"/>
</dbReference>
<keyword evidence="13" id="KW-1185">Reference proteome</keyword>
<keyword evidence="9" id="KW-1133">Transmembrane helix</keyword>
<dbReference type="InterPro" id="IPR036097">
    <property type="entry name" value="HisK_dim/P_sf"/>
</dbReference>
<dbReference type="KEGG" id="dai:Desaci_2380"/>
<dbReference type="CDD" id="cd00082">
    <property type="entry name" value="HisKA"/>
    <property type="match status" value="1"/>
</dbReference>
<dbReference type="Gene3D" id="3.30.450.20">
    <property type="entry name" value="PAS domain"/>
    <property type="match status" value="1"/>
</dbReference>
<dbReference type="PRINTS" id="PR00344">
    <property type="entry name" value="BCTRLSENSOR"/>
</dbReference>
<dbReference type="RefSeq" id="WP_014827333.1">
    <property type="nucleotide sequence ID" value="NC_018068.1"/>
</dbReference>
<dbReference type="GO" id="GO:0016036">
    <property type="term" value="P:cellular response to phosphate starvation"/>
    <property type="evidence" value="ECO:0007669"/>
    <property type="project" value="TreeGrafter"/>
</dbReference>
<dbReference type="InterPro" id="IPR005467">
    <property type="entry name" value="His_kinase_dom"/>
</dbReference>
<comment type="subcellular location">
    <subcellularLocation>
        <location evidence="2">Membrane</location>
    </subcellularLocation>
</comment>
<dbReference type="Gene3D" id="3.30.565.10">
    <property type="entry name" value="Histidine kinase-like ATPase, C-terminal domain"/>
    <property type="match status" value="1"/>
</dbReference>
<dbReference type="SUPFAM" id="SSF55874">
    <property type="entry name" value="ATPase domain of HSP90 chaperone/DNA topoisomerase II/histidine kinase"/>
    <property type="match status" value="1"/>
</dbReference>
<feature type="domain" description="HAMP" evidence="11">
    <location>
        <begin position="232"/>
        <end position="284"/>
    </location>
</feature>
<evidence type="ECO:0000256" key="5">
    <source>
        <dbReference type="ARBA" id="ARBA00022679"/>
    </source>
</evidence>
<dbReference type="CDD" id="cd00075">
    <property type="entry name" value="HATPase"/>
    <property type="match status" value="1"/>
</dbReference>
<dbReference type="SMART" id="SM00388">
    <property type="entry name" value="HisKA"/>
    <property type="match status" value="1"/>
</dbReference>
<dbReference type="PROSITE" id="PS50885">
    <property type="entry name" value="HAMP"/>
    <property type="match status" value="1"/>
</dbReference>
<dbReference type="Pfam" id="PF00512">
    <property type="entry name" value="HisKA"/>
    <property type="match status" value="1"/>
</dbReference>
<name>I4D6A9_DESAJ</name>
<feature type="domain" description="Histidine kinase" evidence="10">
    <location>
        <begin position="409"/>
        <end position="626"/>
    </location>
</feature>
<dbReference type="SMART" id="SM00304">
    <property type="entry name" value="HAMP"/>
    <property type="match status" value="1"/>
</dbReference>
<dbReference type="SMART" id="SM00387">
    <property type="entry name" value="HATPase_c"/>
    <property type="match status" value="1"/>
</dbReference>
<gene>
    <name evidence="12" type="ordered locus">Desaci_2380</name>
</gene>
<dbReference type="FunFam" id="3.30.565.10:FF:000006">
    <property type="entry name" value="Sensor histidine kinase WalK"/>
    <property type="match status" value="1"/>
</dbReference>
<evidence type="ECO:0000256" key="3">
    <source>
        <dbReference type="ARBA" id="ARBA00012438"/>
    </source>
</evidence>
<protein>
    <recommendedName>
        <fullName evidence="3">histidine kinase</fullName>
        <ecNumber evidence="3">2.7.13.3</ecNumber>
    </recommendedName>
</protein>
<accession>I4D6A9</accession>